<evidence type="ECO:0000313" key="2">
    <source>
        <dbReference type="Proteomes" id="UP000324222"/>
    </source>
</evidence>
<name>A0A5B7DU79_PORTR</name>
<dbReference type="AlphaFoldDB" id="A0A5B7DU79"/>
<evidence type="ECO:0000313" key="1">
    <source>
        <dbReference type="EMBL" id="MPC25222.1"/>
    </source>
</evidence>
<dbReference type="Proteomes" id="UP000324222">
    <property type="component" value="Unassembled WGS sequence"/>
</dbReference>
<accession>A0A5B7DU79</accession>
<sequence>MTVCHASRDDSGDIDGGILLPSSHDIKAQPLISLGQFYNSGIEQYHPQGAKSLAALQLTLAVAEARISGEPEMSTVSYTCSYTSRTAVRNSDWSTRWSAASLAEGISPAGTSQHLFWGGGEGEVREGTENR</sequence>
<comment type="caution">
    <text evidence="1">The sequence shown here is derived from an EMBL/GenBank/DDBJ whole genome shotgun (WGS) entry which is preliminary data.</text>
</comment>
<gene>
    <name evidence="1" type="ORF">E2C01_018326</name>
</gene>
<organism evidence="1 2">
    <name type="scientific">Portunus trituberculatus</name>
    <name type="common">Swimming crab</name>
    <name type="synonym">Neptunus trituberculatus</name>
    <dbReference type="NCBI Taxonomy" id="210409"/>
    <lineage>
        <taxon>Eukaryota</taxon>
        <taxon>Metazoa</taxon>
        <taxon>Ecdysozoa</taxon>
        <taxon>Arthropoda</taxon>
        <taxon>Crustacea</taxon>
        <taxon>Multicrustacea</taxon>
        <taxon>Malacostraca</taxon>
        <taxon>Eumalacostraca</taxon>
        <taxon>Eucarida</taxon>
        <taxon>Decapoda</taxon>
        <taxon>Pleocyemata</taxon>
        <taxon>Brachyura</taxon>
        <taxon>Eubrachyura</taxon>
        <taxon>Portunoidea</taxon>
        <taxon>Portunidae</taxon>
        <taxon>Portuninae</taxon>
        <taxon>Portunus</taxon>
    </lineage>
</organism>
<protein>
    <submittedName>
        <fullName evidence="1">Uncharacterized protein</fullName>
    </submittedName>
</protein>
<keyword evidence="2" id="KW-1185">Reference proteome</keyword>
<proteinExistence type="predicted"/>
<dbReference type="EMBL" id="VSRR010001434">
    <property type="protein sequence ID" value="MPC25222.1"/>
    <property type="molecule type" value="Genomic_DNA"/>
</dbReference>
<reference evidence="1 2" key="1">
    <citation type="submission" date="2019-05" db="EMBL/GenBank/DDBJ databases">
        <title>Another draft genome of Portunus trituberculatus and its Hox gene families provides insights of decapod evolution.</title>
        <authorList>
            <person name="Jeong J.-H."/>
            <person name="Song I."/>
            <person name="Kim S."/>
            <person name="Choi T."/>
            <person name="Kim D."/>
            <person name="Ryu S."/>
            <person name="Kim W."/>
        </authorList>
    </citation>
    <scope>NUCLEOTIDE SEQUENCE [LARGE SCALE GENOMIC DNA]</scope>
    <source>
        <tissue evidence="1">Muscle</tissue>
    </source>
</reference>